<comment type="caution">
    <text evidence="1">The sequence shown here is derived from an EMBL/GenBank/DDBJ whole genome shotgun (WGS) entry which is preliminary data.</text>
</comment>
<dbReference type="EMBL" id="CAKOFQ010007670">
    <property type="protein sequence ID" value="CAH2006117.1"/>
    <property type="molecule type" value="Genomic_DNA"/>
</dbReference>
<proteinExistence type="predicted"/>
<sequence>MNRSDVIDTNSWIRVRYALSCFNEEGIFQNLNKLFLISSSTIHFECKNYNGELGTVQISESSLLGPAFTVVAFSTGPELPDASSRCINPFINRFGIVLRKHNSAPDVRAEEERSTLSGLKAYVQIPKVSAMSLQREEKE</sequence>
<reference evidence="1" key="1">
    <citation type="submission" date="2022-03" db="EMBL/GenBank/DDBJ databases">
        <authorList>
            <person name="Sayadi A."/>
        </authorList>
    </citation>
    <scope>NUCLEOTIDE SEQUENCE</scope>
</reference>
<evidence type="ECO:0000313" key="2">
    <source>
        <dbReference type="Proteomes" id="UP001152888"/>
    </source>
</evidence>
<accession>A0A9P0Q0K8</accession>
<name>A0A9P0Q0K8_ACAOB</name>
<evidence type="ECO:0000313" key="1">
    <source>
        <dbReference type="EMBL" id="CAH2006117.1"/>
    </source>
</evidence>
<dbReference type="Proteomes" id="UP001152888">
    <property type="component" value="Unassembled WGS sequence"/>
</dbReference>
<organism evidence="1 2">
    <name type="scientific">Acanthoscelides obtectus</name>
    <name type="common">Bean weevil</name>
    <name type="synonym">Bruchus obtectus</name>
    <dbReference type="NCBI Taxonomy" id="200917"/>
    <lineage>
        <taxon>Eukaryota</taxon>
        <taxon>Metazoa</taxon>
        <taxon>Ecdysozoa</taxon>
        <taxon>Arthropoda</taxon>
        <taxon>Hexapoda</taxon>
        <taxon>Insecta</taxon>
        <taxon>Pterygota</taxon>
        <taxon>Neoptera</taxon>
        <taxon>Endopterygota</taxon>
        <taxon>Coleoptera</taxon>
        <taxon>Polyphaga</taxon>
        <taxon>Cucujiformia</taxon>
        <taxon>Chrysomeloidea</taxon>
        <taxon>Chrysomelidae</taxon>
        <taxon>Bruchinae</taxon>
        <taxon>Bruchini</taxon>
        <taxon>Acanthoscelides</taxon>
    </lineage>
</organism>
<keyword evidence="2" id="KW-1185">Reference proteome</keyword>
<protein>
    <submittedName>
        <fullName evidence="1">Uncharacterized protein</fullName>
    </submittedName>
</protein>
<gene>
    <name evidence="1" type="ORF">ACAOBT_LOCUS28919</name>
</gene>
<dbReference type="AlphaFoldDB" id="A0A9P0Q0K8"/>